<dbReference type="Gene3D" id="3.40.50.620">
    <property type="entry name" value="HUPs"/>
    <property type="match status" value="1"/>
</dbReference>
<comment type="cofactor">
    <cofactor evidence="7">
        <name>Zn(2+)</name>
        <dbReference type="ChEBI" id="CHEBI:29105"/>
    </cofactor>
    <text evidence="7">Binds 1 zinc ion per subunit.</text>
</comment>
<feature type="binding site" evidence="7">
    <location>
        <position position="242"/>
    </location>
    <ligand>
        <name>ATP</name>
        <dbReference type="ChEBI" id="CHEBI:30616"/>
    </ligand>
</feature>
<feature type="binding site" evidence="7">
    <location>
        <position position="123"/>
    </location>
    <ligand>
        <name>Zn(2+)</name>
        <dbReference type="ChEBI" id="CHEBI:29105"/>
    </ligand>
</feature>
<dbReference type="InterPro" id="IPR049940">
    <property type="entry name" value="GluQ/Sye"/>
</dbReference>
<dbReference type="InterPro" id="IPR020058">
    <property type="entry name" value="Glu/Gln-tRNA-synth_Ib_cat-dom"/>
</dbReference>
<comment type="function">
    <text evidence="7">Catalyzes the tRNA-independent activation of glutamate in presence of ATP and the subsequent transfer of glutamate onto a tRNA(Asp). Glutamate is transferred on the 2-amino-5-(4,5-dihydroxy-2-cyclopenten-1-yl) moiety of the queuosine in the wobble position of the QUC anticodon.</text>
</comment>
<organism evidence="10 11">
    <name type="scientific">Luteococcus japonicus LSP_Lj1</name>
    <dbReference type="NCBI Taxonomy" id="1255658"/>
    <lineage>
        <taxon>Bacteria</taxon>
        <taxon>Bacillati</taxon>
        <taxon>Actinomycetota</taxon>
        <taxon>Actinomycetes</taxon>
        <taxon>Propionibacteriales</taxon>
        <taxon>Propionibacteriaceae</taxon>
        <taxon>Luteococcus</taxon>
    </lineage>
</organism>
<dbReference type="EC" id="6.1.1.-" evidence="7"/>
<dbReference type="InterPro" id="IPR014729">
    <property type="entry name" value="Rossmann-like_a/b/a_fold"/>
</dbReference>
<reference evidence="10 11" key="1">
    <citation type="submission" date="2017-02" db="EMBL/GenBank/DDBJ databases">
        <authorList>
            <person name="Peterson S.W."/>
        </authorList>
    </citation>
    <scope>NUCLEOTIDE SEQUENCE [LARGE SCALE GENOMIC DNA]</scope>
    <source>
        <strain evidence="10 11">LSP_Lj1</strain>
    </source>
</reference>
<feature type="binding site" evidence="7">
    <location>
        <begin position="7"/>
        <end position="11"/>
    </location>
    <ligand>
        <name>L-glutamate</name>
        <dbReference type="ChEBI" id="CHEBI:29985"/>
    </ligand>
</feature>
<evidence type="ECO:0000256" key="6">
    <source>
        <dbReference type="ARBA" id="ARBA00023146"/>
    </source>
</evidence>
<evidence type="ECO:0000256" key="2">
    <source>
        <dbReference type="ARBA" id="ARBA00022723"/>
    </source>
</evidence>
<feature type="short sequence motif" description="'HIGH' region" evidence="7">
    <location>
        <begin position="10"/>
        <end position="20"/>
    </location>
</feature>
<dbReference type="PANTHER" id="PTHR43311:SF1">
    <property type="entry name" value="GLUTAMYL-Q TRNA(ASP) SYNTHETASE"/>
    <property type="match status" value="1"/>
</dbReference>
<feature type="binding site" evidence="7">
    <location>
        <position position="127"/>
    </location>
    <ligand>
        <name>Zn(2+)</name>
        <dbReference type="ChEBI" id="CHEBI:29105"/>
    </ligand>
</feature>
<keyword evidence="8" id="KW-0648">Protein biosynthesis</keyword>
<evidence type="ECO:0000313" key="10">
    <source>
        <dbReference type="EMBL" id="SJN34492.1"/>
    </source>
</evidence>
<feature type="binding site" evidence="7">
    <location>
        <position position="43"/>
    </location>
    <ligand>
        <name>L-glutamate</name>
        <dbReference type="ChEBI" id="CHEBI:29985"/>
    </ligand>
</feature>
<dbReference type="PANTHER" id="PTHR43311">
    <property type="entry name" value="GLUTAMATE--TRNA LIGASE"/>
    <property type="match status" value="1"/>
</dbReference>
<feature type="short sequence motif" description="'KMSKS' region" evidence="7">
    <location>
        <begin position="239"/>
        <end position="243"/>
    </location>
</feature>
<dbReference type="GO" id="GO:0005829">
    <property type="term" value="C:cytosol"/>
    <property type="evidence" value="ECO:0007669"/>
    <property type="project" value="TreeGrafter"/>
</dbReference>
<keyword evidence="2 7" id="KW-0479">Metal-binding</keyword>
<evidence type="ECO:0000256" key="1">
    <source>
        <dbReference type="ARBA" id="ARBA00022598"/>
    </source>
</evidence>
<gene>
    <name evidence="7" type="primary">gluQ</name>
    <name evidence="10" type="ORF">FM114_09010</name>
</gene>
<dbReference type="GO" id="GO:0006424">
    <property type="term" value="P:glutamyl-tRNA aminoacylation"/>
    <property type="evidence" value="ECO:0007669"/>
    <property type="project" value="InterPro"/>
</dbReference>
<dbReference type="GO" id="GO:0006400">
    <property type="term" value="P:tRNA modification"/>
    <property type="evidence" value="ECO:0007669"/>
    <property type="project" value="InterPro"/>
</dbReference>
<evidence type="ECO:0000313" key="11">
    <source>
        <dbReference type="Proteomes" id="UP000188342"/>
    </source>
</evidence>
<dbReference type="EMBL" id="FUKQ01000035">
    <property type="protein sequence ID" value="SJN34492.1"/>
    <property type="molecule type" value="Genomic_DNA"/>
</dbReference>
<keyword evidence="1 7" id="KW-0436">Ligase</keyword>
<dbReference type="RefSeq" id="WP_094764829.1">
    <property type="nucleotide sequence ID" value="NZ_FUKQ01000035.1"/>
</dbReference>
<feature type="domain" description="Glutamyl/glutaminyl-tRNA synthetase class Ib catalytic" evidence="9">
    <location>
        <begin position="7"/>
        <end position="258"/>
    </location>
</feature>
<dbReference type="OrthoDB" id="9807503at2"/>
<dbReference type="SUPFAM" id="SSF52374">
    <property type="entry name" value="Nucleotidylyl transferase"/>
    <property type="match status" value="1"/>
</dbReference>
<accession>A0A1R4JR88</accession>
<evidence type="ECO:0000259" key="9">
    <source>
        <dbReference type="Pfam" id="PF00749"/>
    </source>
</evidence>
<name>A0A1R4JR88_9ACTN</name>
<proteinExistence type="inferred from homology"/>
<dbReference type="Proteomes" id="UP000188342">
    <property type="component" value="Unassembled WGS sequence"/>
</dbReference>
<sequence length="311" mass="33833">MTNDAGRFAPSPTSDLHLGNLRTALLAWLWARSEGRDFLLRIEDLDQQRVAAAPEVANRQLDDLRSLGLDWDGEVSRQSERLHLYRKAAAGLETYECFCTRREVAEASQAPNGGPGAPSWRPYPGTCATLTSAQRHERRLTRTPAIRVRAEAARFTIGDVHAGPVGGPVDDFVLFRADGTPAYNLAVVVDDGLQGIGQVVRGDDLLDSSPRQGWLATQLGFEVPRYVHVSLALNADGQRLAKRDGAVTLADLAAMGRSPADVLAMLCDSAGLERGRDAAEVLARLRPGDLVNDLSWTPWVVTERAVPPARR</sequence>
<keyword evidence="5 7" id="KW-0067">ATP-binding</keyword>
<protein>
    <recommendedName>
        <fullName evidence="7">Glutamyl-Q tRNA(Asp) synthetase</fullName>
        <shortName evidence="7">Glu-Q-RSs</shortName>
        <ecNumber evidence="7">6.1.1.-</ecNumber>
    </recommendedName>
</protein>
<feature type="binding site" evidence="7">
    <location>
        <position position="99"/>
    </location>
    <ligand>
        <name>Zn(2+)</name>
        <dbReference type="ChEBI" id="CHEBI:29105"/>
    </ligand>
</feature>
<keyword evidence="3 7" id="KW-0547">Nucleotide-binding</keyword>
<dbReference type="HAMAP" id="MF_01428">
    <property type="entry name" value="Glu_Q_tRNA_synth"/>
    <property type="match status" value="1"/>
</dbReference>
<keyword evidence="4 7" id="KW-0862">Zinc</keyword>
<dbReference type="GO" id="GO:0004818">
    <property type="term" value="F:glutamate-tRNA ligase activity"/>
    <property type="evidence" value="ECO:0007669"/>
    <property type="project" value="TreeGrafter"/>
</dbReference>
<dbReference type="GO" id="GO:0008270">
    <property type="term" value="F:zinc ion binding"/>
    <property type="evidence" value="ECO:0007669"/>
    <property type="project" value="UniProtKB-UniRule"/>
</dbReference>
<evidence type="ECO:0000256" key="4">
    <source>
        <dbReference type="ARBA" id="ARBA00022833"/>
    </source>
</evidence>
<dbReference type="STRING" id="1255658.FM114_09010"/>
<keyword evidence="11" id="KW-1185">Reference proteome</keyword>
<feature type="binding site" evidence="7">
    <location>
        <position position="97"/>
    </location>
    <ligand>
        <name>Zn(2+)</name>
        <dbReference type="ChEBI" id="CHEBI:29105"/>
    </ligand>
</feature>
<comment type="similarity">
    <text evidence="7">Belongs to the class-I aminoacyl-tRNA synthetase family. GluQ subfamily.</text>
</comment>
<dbReference type="AlphaFoldDB" id="A0A1R4JR88"/>
<evidence type="ECO:0000256" key="7">
    <source>
        <dbReference type="HAMAP-Rule" id="MF_01428"/>
    </source>
</evidence>
<evidence type="ECO:0000256" key="3">
    <source>
        <dbReference type="ARBA" id="ARBA00022741"/>
    </source>
</evidence>
<dbReference type="Pfam" id="PF00749">
    <property type="entry name" value="tRNA-synt_1c"/>
    <property type="match status" value="1"/>
</dbReference>
<dbReference type="PRINTS" id="PR00987">
    <property type="entry name" value="TRNASYNTHGLU"/>
</dbReference>
<feature type="binding site" evidence="7">
    <location>
        <position position="183"/>
    </location>
    <ligand>
        <name>L-glutamate</name>
        <dbReference type="ChEBI" id="CHEBI:29985"/>
    </ligand>
</feature>
<evidence type="ECO:0000256" key="8">
    <source>
        <dbReference type="RuleBase" id="RU363037"/>
    </source>
</evidence>
<dbReference type="NCBIfam" id="NF004315">
    <property type="entry name" value="PRK05710.1-4"/>
    <property type="match status" value="1"/>
</dbReference>
<dbReference type="GO" id="GO:0005524">
    <property type="term" value="F:ATP binding"/>
    <property type="evidence" value="ECO:0007669"/>
    <property type="project" value="UniProtKB-KW"/>
</dbReference>
<keyword evidence="6 7" id="KW-0030">Aminoacyl-tRNA synthetase</keyword>
<feature type="binding site" evidence="7">
    <location>
        <position position="201"/>
    </location>
    <ligand>
        <name>L-glutamate</name>
        <dbReference type="ChEBI" id="CHEBI:29985"/>
    </ligand>
</feature>
<dbReference type="InterPro" id="IPR022380">
    <property type="entry name" value="Glu-Q_tRNA(Asp)_Synthase"/>
</dbReference>
<dbReference type="InterPro" id="IPR000924">
    <property type="entry name" value="Glu/Gln-tRNA-synth"/>
</dbReference>
<evidence type="ECO:0000256" key="5">
    <source>
        <dbReference type="ARBA" id="ARBA00022840"/>
    </source>
</evidence>